<evidence type="ECO:0000313" key="2">
    <source>
        <dbReference type="Proteomes" id="UP000318695"/>
    </source>
</evidence>
<dbReference type="AlphaFoldDB" id="A0A502JKG3"/>
<reference evidence="1 2" key="1">
    <citation type="submission" date="2019-01" db="EMBL/GenBank/DDBJ databases">
        <title>Comparative genomic analysis identifies haemin-independent Haemophilus haemolyticus: a formal re-classification of Haemophilus intermedius.</title>
        <authorList>
            <person name="Harris T.M."/>
            <person name="Price E.P."/>
            <person name="Sarovich D.S."/>
            <person name="Norskov-Lauritsen N."/>
            <person name="Beissbarth J."/>
            <person name="Chang A.B."/>
            <person name="Smith-Vaughan H.C."/>
        </authorList>
    </citation>
    <scope>NUCLEOTIDE SEQUENCE [LARGE SCALE GENOMIC DNA]</scope>
    <source>
        <strain evidence="1 2">CCUG 30218</strain>
    </source>
</reference>
<proteinExistence type="predicted"/>
<protein>
    <submittedName>
        <fullName evidence="1">Uncharacterized protein</fullName>
    </submittedName>
</protein>
<accession>A0A502JKG3</accession>
<name>A0A502JKG3_HAEHA</name>
<dbReference type="Proteomes" id="UP000318695">
    <property type="component" value="Unassembled WGS sequence"/>
</dbReference>
<organism evidence="1 2">
    <name type="scientific">Haemophilus haemolyticus</name>
    <dbReference type="NCBI Taxonomy" id="726"/>
    <lineage>
        <taxon>Bacteria</taxon>
        <taxon>Pseudomonadati</taxon>
        <taxon>Pseudomonadota</taxon>
        <taxon>Gammaproteobacteria</taxon>
        <taxon>Pasteurellales</taxon>
        <taxon>Pasteurellaceae</taxon>
        <taxon>Haemophilus</taxon>
    </lineage>
</organism>
<gene>
    <name evidence="1" type="ORF">EUX54_06675</name>
</gene>
<evidence type="ECO:0000313" key="1">
    <source>
        <dbReference type="EMBL" id="TPG99423.1"/>
    </source>
</evidence>
<dbReference type="RefSeq" id="WP_140578382.1">
    <property type="nucleotide sequence ID" value="NZ_SDPI01000029.1"/>
</dbReference>
<comment type="caution">
    <text evidence="1">The sequence shown here is derived from an EMBL/GenBank/DDBJ whole genome shotgun (WGS) entry which is preliminary data.</text>
</comment>
<sequence length="270" mass="31522">MKNYGTVSYTHLTLPTNLQRKICLLYTSPSPRDYKRSYKRTLHSAIFTSRLPVDRNCLLFIEPQSKFFHRELRDGETGIGASGIIIYPDESFARSRYKTDPGRYIPLSPDWDYALNTKCYSDYNPTYHLEFGFHLFEFVDNTLDNANYGIKVFKEVLLNNKVYKPLEAIKCGNMFDNNFERHSNIYKDRRVACLMPPTIYHHDEKSNRSIITPLIIDSGSGTKFSTIVSNDRDKKRLYYMPSHRKIQSGEIYLDIIDVSHLPSFDEIPNK</sequence>
<dbReference type="EMBL" id="SDPI01000029">
    <property type="protein sequence ID" value="TPG99423.1"/>
    <property type="molecule type" value="Genomic_DNA"/>
</dbReference>